<gene>
    <name evidence="8" type="ORF">HF685_08805</name>
</gene>
<evidence type="ECO:0000313" key="8">
    <source>
        <dbReference type="EMBL" id="QJB70767.1"/>
    </source>
</evidence>
<evidence type="ECO:0000256" key="5">
    <source>
        <dbReference type="ARBA" id="ARBA00022842"/>
    </source>
</evidence>
<comment type="cofactor">
    <cofactor evidence="2">
        <name>Mg(2+)</name>
        <dbReference type="ChEBI" id="CHEBI:18420"/>
    </cofactor>
</comment>
<evidence type="ECO:0000256" key="2">
    <source>
        <dbReference type="ARBA" id="ARBA00001946"/>
    </source>
</evidence>
<dbReference type="AlphaFoldDB" id="A0A6H2DRL3"/>
<reference evidence="8 9" key="1">
    <citation type="submission" date="2020-04" db="EMBL/GenBank/DDBJ databases">
        <title>Genome sequence for Sphingorhabdus sp. strain M1.</title>
        <authorList>
            <person name="Park S.-J."/>
        </authorList>
    </citation>
    <scope>NUCLEOTIDE SEQUENCE [LARGE SCALE GENOMIC DNA]</scope>
    <source>
        <strain evidence="8 9">JK6</strain>
    </source>
</reference>
<evidence type="ECO:0000256" key="1">
    <source>
        <dbReference type="ARBA" id="ARBA00001936"/>
    </source>
</evidence>
<keyword evidence="5" id="KW-0460">Magnesium</keyword>
<dbReference type="InterPro" id="IPR045121">
    <property type="entry name" value="CoAse"/>
</dbReference>
<keyword evidence="9" id="KW-1185">Reference proteome</keyword>
<dbReference type="GO" id="GO:0046872">
    <property type="term" value="F:metal ion binding"/>
    <property type="evidence" value="ECO:0007669"/>
    <property type="project" value="UniProtKB-KW"/>
</dbReference>
<dbReference type="PANTHER" id="PTHR12992:SF11">
    <property type="entry name" value="MITOCHONDRIAL COENZYME A DIPHOSPHATASE NUDT8"/>
    <property type="match status" value="1"/>
</dbReference>
<sequence length="199" mass="22243">MALRDKLARALKDGHASDMDHVMADERDIVQDIDRLRDAAVLIAITDRPEPGVILVQRPDYMRNHPGQIAFPGGKIDPGDEDAVAAALREANEEVALDPAHVDVIGPTDRYHSGSGFNIQPILAVIPPDLPLVACPEEVREWFEVPLDFVMNPENATAHVGEWRGIRREYYEMPWQGRRIWGITAGILVNLSTRLRWGS</sequence>
<dbReference type="KEGG" id="phao:HF685_08805"/>
<accession>A0A6H2DRL3</accession>
<dbReference type="EMBL" id="CP051217">
    <property type="protein sequence ID" value="QJB70767.1"/>
    <property type="molecule type" value="Genomic_DNA"/>
</dbReference>
<dbReference type="SUPFAM" id="SSF55811">
    <property type="entry name" value="Nudix"/>
    <property type="match status" value="1"/>
</dbReference>
<evidence type="ECO:0000259" key="7">
    <source>
        <dbReference type="PROSITE" id="PS51462"/>
    </source>
</evidence>
<dbReference type="InterPro" id="IPR015797">
    <property type="entry name" value="NUDIX_hydrolase-like_dom_sf"/>
</dbReference>
<dbReference type="PANTHER" id="PTHR12992">
    <property type="entry name" value="NUDIX HYDROLASE"/>
    <property type="match status" value="1"/>
</dbReference>
<keyword evidence="3" id="KW-0479">Metal-binding</keyword>
<dbReference type="Gene3D" id="3.90.79.10">
    <property type="entry name" value="Nucleoside Triphosphate Pyrophosphohydrolase"/>
    <property type="match status" value="1"/>
</dbReference>
<keyword evidence="4" id="KW-0378">Hydrolase</keyword>
<evidence type="ECO:0000313" key="9">
    <source>
        <dbReference type="Proteomes" id="UP000501600"/>
    </source>
</evidence>
<dbReference type="CDD" id="cd03426">
    <property type="entry name" value="NUDIX_CoAse_Nudt7"/>
    <property type="match status" value="1"/>
</dbReference>
<evidence type="ECO:0000256" key="6">
    <source>
        <dbReference type="ARBA" id="ARBA00023211"/>
    </source>
</evidence>
<dbReference type="Pfam" id="PF00293">
    <property type="entry name" value="NUDIX"/>
    <property type="match status" value="1"/>
</dbReference>
<dbReference type="NCBIfam" id="NF007980">
    <property type="entry name" value="PRK10707.1"/>
    <property type="match status" value="1"/>
</dbReference>
<dbReference type="InterPro" id="IPR000086">
    <property type="entry name" value="NUDIX_hydrolase_dom"/>
</dbReference>
<feature type="domain" description="Nudix hydrolase" evidence="7">
    <location>
        <begin position="36"/>
        <end position="171"/>
    </location>
</feature>
<dbReference type="Proteomes" id="UP000501600">
    <property type="component" value="Chromosome"/>
</dbReference>
<protein>
    <submittedName>
        <fullName evidence="8">CoA pyrophosphatase</fullName>
    </submittedName>
</protein>
<evidence type="ECO:0000256" key="3">
    <source>
        <dbReference type="ARBA" id="ARBA00022723"/>
    </source>
</evidence>
<keyword evidence="6" id="KW-0464">Manganese</keyword>
<proteinExistence type="predicted"/>
<dbReference type="GO" id="GO:0010945">
    <property type="term" value="F:coenzyme A diphosphatase activity"/>
    <property type="evidence" value="ECO:0007669"/>
    <property type="project" value="InterPro"/>
</dbReference>
<name>A0A6H2DRL3_9SPHN</name>
<comment type="cofactor">
    <cofactor evidence="1">
        <name>Mn(2+)</name>
        <dbReference type="ChEBI" id="CHEBI:29035"/>
    </cofactor>
</comment>
<dbReference type="RefSeq" id="WP_168821434.1">
    <property type="nucleotide sequence ID" value="NZ_CP051217.1"/>
</dbReference>
<evidence type="ECO:0000256" key="4">
    <source>
        <dbReference type="ARBA" id="ARBA00022801"/>
    </source>
</evidence>
<dbReference type="PROSITE" id="PS51462">
    <property type="entry name" value="NUDIX"/>
    <property type="match status" value="1"/>
</dbReference>
<organism evidence="8 9">
    <name type="scientific">Parasphingorhabdus halotolerans</name>
    <dbReference type="NCBI Taxonomy" id="2725558"/>
    <lineage>
        <taxon>Bacteria</taxon>
        <taxon>Pseudomonadati</taxon>
        <taxon>Pseudomonadota</taxon>
        <taxon>Alphaproteobacteria</taxon>
        <taxon>Sphingomonadales</taxon>
        <taxon>Sphingomonadaceae</taxon>
        <taxon>Parasphingorhabdus</taxon>
    </lineage>
</organism>